<dbReference type="Proteomes" id="UP000663823">
    <property type="component" value="Unassembled WGS sequence"/>
</dbReference>
<keyword evidence="1" id="KW-0812">Transmembrane</keyword>
<feature type="non-terminal residue" evidence="2">
    <location>
        <position position="47"/>
    </location>
</feature>
<protein>
    <submittedName>
        <fullName evidence="2">Uncharacterized protein</fullName>
    </submittedName>
</protein>
<evidence type="ECO:0000256" key="1">
    <source>
        <dbReference type="SAM" id="Phobius"/>
    </source>
</evidence>
<proteinExistence type="predicted"/>
<keyword evidence="1" id="KW-0472">Membrane</keyword>
<organism evidence="2 3">
    <name type="scientific">Rotaria sordida</name>
    <dbReference type="NCBI Taxonomy" id="392033"/>
    <lineage>
        <taxon>Eukaryota</taxon>
        <taxon>Metazoa</taxon>
        <taxon>Spiralia</taxon>
        <taxon>Gnathifera</taxon>
        <taxon>Rotifera</taxon>
        <taxon>Eurotatoria</taxon>
        <taxon>Bdelloidea</taxon>
        <taxon>Philodinida</taxon>
        <taxon>Philodinidae</taxon>
        <taxon>Rotaria</taxon>
    </lineage>
</organism>
<dbReference type="EMBL" id="CAJOAX010013234">
    <property type="protein sequence ID" value="CAF4127389.1"/>
    <property type="molecule type" value="Genomic_DNA"/>
</dbReference>
<evidence type="ECO:0000313" key="3">
    <source>
        <dbReference type="Proteomes" id="UP000663823"/>
    </source>
</evidence>
<comment type="caution">
    <text evidence="2">The sequence shown here is derived from an EMBL/GenBank/DDBJ whole genome shotgun (WGS) entry which is preliminary data.</text>
</comment>
<keyword evidence="1" id="KW-1133">Transmembrane helix</keyword>
<evidence type="ECO:0000313" key="2">
    <source>
        <dbReference type="EMBL" id="CAF4127389.1"/>
    </source>
</evidence>
<gene>
    <name evidence="2" type="ORF">OTI717_LOCUS35123</name>
</gene>
<reference evidence="2" key="1">
    <citation type="submission" date="2021-02" db="EMBL/GenBank/DDBJ databases">
        <authorList>
            <person name="Nowell W R."/>
        </authorList>
    </citation>
    <scope>NUCLEOTIDE SEQUENCE</scope>
</reference>
<name>A0A819WUL8_9BILA</name>
<sequence length="47" mass="5082">MSAERMVSLFGILVGPRSRGIRIMIIGLLVGVFLKNIHANTMAGVNK</sequence>
<accession>A0A819WUL8</accession>
<feature type="transmembrane region" description="Helical" evidence="1">
    <location>
        <begin position="20"/>
        <end position="37"/>
    </location>
</feature>
<dbReference type="AlphaFoldDB" id="A0A819WUL8"/>